<keyword evidence="3" id="KW-1185">Reference proteome</keyword>
<dbReference type="InParanoid" id="A0A2P5ENJ3"/>
<reference evidence="3" key="1">
    <citation type="submission" date="2016-06" db="EMBL/GenBank/DDBJ databases">
        <title>Parallel loss of symbiosis genes in relatives of nitrogen-fixing non-legume Parasponia.</title>
        <authorList>
            <person name="Van Velzen R."/>
            <person name="Holmer R."/>
            <person name="Bu F."/>
            <person name="Rutten L."/>
            <person name="Van Zeijl A."/>
            <person name="Liu W."/>
            <person name="Santuari L."/>
            <person name="Cao Q."/>
            <person name="Sharma T."/>
            <person name="Shen D."/>
            <person name="Roswanjaya Y."/>
            <person name="Wardhani T."/>
            <person name="Kalhor M.S."/>
            <person name="Jansen J."/>
            <person name="Van den Hoogen J."/>
            <person name="Gungor B."/>
            <person name="Hartog M."/>
            <person name="Hontelez J."/>
            <person name="Verver J."/>
            <person name="Yang W.-C."/>
            <person name="Schijlen E."/>
            <person name="Repin R."/>
            <person name="Schilthuizen M."/>
            <person name="Schranz E."/>
            <person name="Heidstra R."/>
            <person name="Miyata K."/>
            <person name="Fedorova E."/>
            <person name="Kohlen W."/>
            <person name="Bisseling T."/>
            <person name="Smit S."/>
            <person name="Geurts R."/>
        </authorList>
    </citation>
    <scope>NUCLEOTIDE SEQUENCE [LARGE SCALE GENOMIC DNA]</scope>
    <source>
        <strain evidence="3">cv. RG33-2</strain>
    </source>
</reference>
<sequence length="183" mass="20113">MQTAAGISAGGAAAAEVAERRCRHGHLAHSRCRLIFVVPRREPAEFHPLQWRAGELTDLFGGGGSVEFSRPMSDDPPSPSPKSDHSLPDHPFSPPKGHHVGDDLPDIVRDPVIVLWARASDGCYYETKLGPDFEKPEMSFVRPAVHYPEVQYPEGFNLDLVEPLSAPWGYNLSDEDEDEGDSS</sequence>
<organism evidence="2 3">
    <name type="scientific">Trema orientale</name>
    <name type="common">Charcoal tree</name>
    <name type="synonym">Celtis orientalis</name>
    <dbReference type="NCBI Taxonomy" id="63057"/>
    <lineage>
        <taxon>Eukaryota</taxon>
        <taxon>Viridiplantae</taxon>
        <taxon>Streptophyta</taxon>
        <taxon>Embryophyta</taxon>
        <taxon>Tracheophyta</taxon>
        <taxon>Spermatophyta</taxon>
        <taxon>Magnoliopsida</taxon>
        <taxon>eudicotyledons</taxon>
        <taxon>Gunneridae</taxon>
        <taxon>Pentapetalae</taxon>
        <taxon>rosids</taxon>
        <taxon>fabids</taxon>
        <taxon>Rosales</taxon>
        <taxon>Cannabaceae</taxon>
        <taxon>Trema</taxon>
    </lineage>
</organism>
<evidence type="ECO:0000313" key="2">
    <source>
        <dbReference type="EMBL" id="PON87120.1"/>
    </source>
</evidence>
<name>A0A2P5ENJ3_TREOI</name>
<feature type="region of interest" description="Disordered" evidence="1">
    <location>
        <begin position="64"/>
        <end position="104"/>
    </location>
</feature>
<evidence type="ECO:0000256" key="1">
    <source>
        <dbReference type="SAM" id="MobiDB-lite"/>
    </source>
</evidence>
<evidence type="ECO:0000313" key="3">
    <source>
        <dbReference type="Proteomes" id="UP000237000"/>
    </source>
</evidence>
<dbReference type="Proteomes" id="UP000237000">
    <property type="component" value="Unassembled WGS sequence"/>
</dbReference>
<dbReference type="AlphaFoldDB" id="A0A2P5ENJ3"/>
<proteinExistence type="predicted"/>
<dbReference type="EMBL" id="JXTC01000121">
    <property type="protein sequence ID" value="PON87120.1"/>
    <property type="molecule type" value="Genomic_DNA"/>
</dbReference>
<gene>
    <name evidence="2" type="ORF">TorRG33x02_170690</name>
</gene>
<protein>
    <submittedName>
        <fullName evidence="2">Uncharacterized protein</fullName>
    </submittedName>
</protein>
<accession>A0A2P5ENJ3</accession>
<comment type="caution">
    <text evidence="2">The sequence shown here is derived from an EMBL/GenBank/DDBJ whole genome shotgun (WGS) entry which is preliminary data.</text>
</comment>